<proteinExistence type="predicted"/>
<dbReference type="OrthoDB" id="9812084at2"/>
<protein>
    <submittedName>
        <fullName evidence="7">Threonine/homoserine/homoserine lactone efflux protein</fullName>
    </submittedName>
</protein>
<reference evidence="8" key="1">
    <citation type="submission" date="2017-01" db="EMBL/GenBank/DDBJ databases">
        <authorList>
            <person name="Varghese N."/>
            <person name="Submissions S."/>
        </authorList>
    </citation>
    <scope>NUCLEOTIDE SEQUENCE [LARGE SCALE GENOMIC DNA]</scope>
    <source>
        <strain evidence="8">ATCC 51758</strain>
    </source>
</reference>
<evidence type="ECO:0000256" key="3">
    <source>
        <dbReference type="ARBA" id="ARBA00022692"/>
    </source>
</evidence>
<evidence type="ECO:0000256" key="1">
    <source>
        <dbReference type="ARBA" id="ARBA00004651"/>
    </source>
</evidence>
<comment type="subcellular location">
    <subcellularLocation>
        <location evidence="1">Cell membrane</location>
        <topology evidence="1">Multi-pass membrane protein</topology>
    </subcellularLocation>
</comment>
<dbReference type="Proteomes" id="UP000186819">
    <property type="component" value="Unassembled WGS sequence"/>
</dbReference>
<evidence type="ECO:0000313" key="8">
    <source>
        <dbReference type="Proteomes" id="UP000186819"/>
    </source>
</evidence>
<dbReference type="Pfam" id="PF01810">
    <property type="entry name" value="LysE"/>
    <property type="match status" value="1"/>
</dbReference>
<organism evidence="7 8">
    <name type="scientific">Aromatoleum tolulyticum</name>
    <dbReference type="NCBI Taxonomy" id="34027"/>
    <lineage>
        <taxon>Bacteria</taxon>
        <taxon>Pseudomonadati</taxon>
        <taxon>Pseudomonadota</taxon>
        <taxon>Betaproteobacteria</taxon>
        <taxon>Rhodocyclales</taxon>
        <taxon>Rhodocyclaceae</taxon>
        <taxon>Aromatoleum</taxon>
    </lineage>
</organism>
<accession>A0A1N6ZIB9</accession>
<dbReference type="InterPro" id="IPR001123">
    <property type="entry name" value="LeuE-type"/>
</dbReference>
<dbReference type="GO" id="GO:0033228">
    <property type="term" value="P:cysteine export across plasma membrane"/>
    <property type="evidence" value="ECO:0007669"/>
    <property type="project" value="TreeGrafter"/>
</dbReference>
<feature type="transmembrane region" description="Helical" evidence="6">
    <location>
        <begin position="6"/>
        <end position="29"/>
    </location>
</feature>
<evidence type="ECO:0000256" key="5">
    <source>
        <dbReference type="ARBA" id="ARBA00023136"/>
    </source>
</evidence>
<feature type="transmembrane region" description="Helical" evidence="6">
    <location>
        <begin position="171"/>
        <end position="193"/>
    </location>
</feature>
<feature type="transmembrane region" description="Helical" evidence="6">
    <location>
        <begin position="41"/>
        <end position="62"/>
    </location>
</feature>
<evidence type="ECO:0000256" key="2">
    <source>
        <dbReference type="ARBA" id="ARBA00022475"/>
    </source>
</evidence>
<evidence type="ECO:0000313" key="7">
    <source>
        <dbReference type="EMBL" id="SIR26568.1"/>
    </source>
</evidence>
<dbReference type="GO" id="GO:0015171">
    <property type="term" value="F:amino acid transmembrane transporter activity"/>
    <property type="evidence" value="ECO:0007669"/>
    <property type="project" value="TreeGrafter"/>
</dbReference>
<evidence type="ECO:0000256" key="6">
    <source>
        <dbReference type="SAM" id="Phobius"/>
    </source>
</evidence>
<sequence>MFDLPLMTYVVTMSVTPGPNNLMLAASGVNFGFRRTLPHMLGVSIGHGVQVVLVASLLAWIMVWLEALRVPLVIAGCAYLLWLAWRQARAGEPASRGQARPLGFFGAALFQWVNPKAWMMVLNVAILFLPRGSGWQAAAELAWWCAVVNLPCIALWALAGDRMGVFLKSAVALRAFNWTMAALLGATAAWILIDELVSK</sequence>
<dbReference type="PANTHER" id="PTHR30086">
    <property type="entry name" value="ARGININE EXPORTER PROTEIN ARGO"/>
    <property type="match status" value="1"/>
</dbReference>
<feature type="transmembrane region" description="Helical" evidence="6">
    <location>
        <begin position="105"/>
        <end position="129"/>
    </location>
</feature>
<feature type="transmembrane region" description="Helical" evidence="6">
    <location>
        <begin position="141"/>
        <end position="159"/>
    </location>
</feature>
<keyword evidence="3 6" id="KW-0812">Transmembrane</keyword>
<keyword evidence="4 6" id="KW-1133">Transmembrane helix</keyword>
<feature type="transmembrane region" description="Helical" evidence="6">
    <location>
        <begin position="68"/>
        <end position="85"/>
    </location>
</feature>
<dbReference type="GO" id="GO:0005886">
    <property type="term" value="C:plasma membrane"/>
    <property type="evidence" value="ECO:0007669"/>
    <property type="project" value="UniProtKB-SubCell"/>
</dbReference>
<gene>
    <name evidence="7" type="ORF">SAMN05421829_11223</name>
</gene>
<evidence type="ECO:0000256" key="4">
    <source>
        <dbReference type="ARBA" id="ARBA00022989"/>
    </source>
</evidence>
<keyword evidence="2" id="KW-1003">Cell membrane</keyword>
<dbReference type="RefSeq" id="WP_076603319.1">
    <property type="nucleotide sequence ID" value="NZ_FTMD01000012.1"/>
</dbReference>
<dbReference type="EMBL" id="FTMD01000012">
    <property type="protein sequence ID" value="SIR26568.1"/>
    <property type="molecule type" value="Genomic_DNA"/>
</dbReference>
<keyword evidence="8" id="KW-1185">Reference proteome</keyword>
<keyword evidence="5 6" id="KW-0472">Membrane</keyword>
<dbReference type="STRING" id="34027.SAMN05421829_11223"/>
<name>A0A1N6ZIB9_9RHOO</name>
<dbReference type="PANTHER" id="PTHR30086:SF20">
    <property type="entry name" value="ARGININE EXPORTER PROTEIN ARGO-RELATED"/>
    <property type="match status" value="1"/>
</dbReference>
<dbReference type="AlphaFoldDB" id="A0A1N6ZIB9"/>